<dbReference type="EMBL" id="CP030840">
    <property type="protein sequence ID" value="AXC10047.1"/>
    <property type="molecule type" value="Genomic_DNA"/>
</dbReference>
<dbReference type="SUPFAM" id="SSF50129">
    <property type="entry name" value="GroES-like"/>
    <property type="match status" value="1"/>
</dbReference>
<dbReference type="RefSeq" id="WP_114210572.1">
    <property type="nucleotide sequence ID" value="NZ_CP030840.1"/>
</dbReference>
<dbReference type="Gene3D" id="3.90.180.10">
    <property type="entry name" value="Medium-chain alcohol dehydrogenases, catalytic domain"/>
    <property type="match status" value="1"/>
</dbReference>
<dbReference type="KEGG" id="abas:ACPOL_0680"/>
<dbReference type="Pfam" id="PF00107">
    <property type="entry name" value="ADH_zinc_N"/>
    <property type="match status" value="1"/>
</dbReference>
<organism evidence="2 3">
    <name type="scientific">Acidisarcina polymorpha</name>
    <dbReference type="NCBI Taxonomy" id="2211140"/>
    <lineage>
        <taxon>Bacteria</taxon>
        <taxon>Pseudomonadati</taxon>
        <taxon>Acidobacteriota</taxon>
        <taxon>Terriglobia</taxon>
        <taxon>Terriglobales</taxon>
        <taxon>Acidobacteriaceae</taxon>
        <taxon>Acidisarcina</taxon>
    </lineage>
</organism>
<dbReference type="GO" id="GO:0016491">
    <property type="term" value="F:oxidoreductase activity"/>
    <property type="evidence" value="ECO:0007669"/>
    <property type="project" value="InterPro"/>
</dbReference>
<proteinExistence type="predicted"/>
<dbReference type="Gene3D" id="3.40.50.720">
    <property type="entry name" value="NAD(P)-binding Rossmann-like Domain"/>
    <property type="match status" value="1"/>
</dbReference>
<dbReference type="InterPro" id="IPR036291">
    <property type="entry name" value="NAD(P)-bd_dom_sf"/>
</dbReference>
<dbReference type="PANTHER" id="PTHR43677:SF11">
    <property type="entry name" value="ZINC-CONTAINING ALCOHOL DEHYDROGENASE"/>
    <property type="match status" value="1"/>
</dbReference>
<sequence length="319" mass="33770">MKAAVVWEAGKSPVYSDFEEPIPHEGEVRVHVTASALTNFTKIRATGKHFSFSARPPFVVGIDGVGKLEDGRRVYFLFPRAPFGGIAERTVVSSLHCIDVPDSVDDITLAAIADPGMAAWAALETRAKMIAGETVLINGATGSAGRMAVQIAKFLGAKKVVATGRNREVLNSLLAIGADEVISQDHDGKSSDDELREQFAQRIDVVLDYLWGASAVQILAAATAAKGTTPIRFVQIGTTSAPEITLPGAVLRSSAIQMMGSGIGSVALEEIILILSKLMHASSEVGLHVATRELEISRIGEAWSAESATPRIVLSMNAP</sequence>
<feature type="domain" description="Enoyl reductase (ER)" evidence="1">
    <location>
        <begin position="10"/>
        <end position="314"/>
    </location>
</feature>
<dbReference type="InterPro" id="IPR020843">
    <property type="entry name" value="ER"/>
</dbReference>
<dbReference type="SMART" id="SM00829">
    <property type="entry name" value="PKS_ER"/>
    <property type="match status" value="1"/>
</dbReference>
<dbReference type="InterPro" id="IPR051397">
    <property type="entry name" value="Zn-ADH-like_protein"/>
</dbReference>
<name>A0A2Z5FU72_9BACT</name>
<dbReference type="InterPro" id="IPR011032">
    <property type="entry name" value="GroES-like_sf"/>
</dbReference>
<dbReference type="OrthoDB" id="9787435at2"/>
<dbReference type="SUPFAM" id="SSF51735">
    <property type="entry name" value="NAD(P)-binding Rossmann-fold domains"/>
    <property type="match status" value="1"/>
</dbReference>
<keyword evidence="3" id="KW-1185">Reference proteome</keyword>
<dbReference type="Proteomes" id="UP000253606">
    <property type="component" value="Chromosome"/>
</dbReference>
<evidence type="ECO:0000313" key="3">
    <source>
        <dbReference type="Proteomes" id="UP000253606"/>
    </source>
</evidence>
<evidence type="ECO:0000313" key="2">
    <source>
        <dbReference type="EMBL" id="AXC10047.1"/>
    </source>
</evidence>
<reference evidence="2 3" key="1">
    <citation type="journal article" date="2018" name="Front. Microbiol.">
        <title>Hydrolytic Capabilities as a Key to Environmental Success: Chitinolytic and Cellulolytic Acidobacteria From Acidic Sub-arctic Soils and Boreal Peatlands.</title>
        <authorList>
            <person name="Belova S.E."/>
            <person name="Ravin N.V."/>
            <person name="Pankratov T.A."/>
            <person name="Rakitin A.L."/>
            <person name="Ivanova A.A."/>
            <person name="Beletsky A.V."/>
            <person name="Mardanov A.V."/>
            <person name="Sinninghe Damste J.S."/>
            <person name="Dedysh S.N."/>
        </authorList>
    </citation>
    <scope>NUCLEOTIDE SEQUENCE [LARGE SCALE GENOMIC DNA]</scope>
    <source>
        <strain evidence="2 3">SBC82</strain>
    </source>
</reference>
<protein>
    <submittedName>
        <fullName evidence="2">Quinone oxidoreductase</fullName>
    </submittedName>
</protein>
<dbReference type="PANTHER" id="PTHR43677">
    <property type="entry name" value="SHORT-CHAIN DEHYDROGENASE/REDUCTASE"/>
    <property type="match status" value="1"/>
</dbReference>
<dbReference type="AlphaFoldDB" id="A0A2Z5FU72"/>
<dbReference type="InterPro" id="IPR013149">
    <property type="entry name" value="ADH-like_C"/>
</dbReference>
<gene>
    <name evidence="2" type="ORF">ACPOL_0680</name>
</gene>
<accession>A0A2Z5FU72</accession>
<evidence type="ECO:0000259" key="1">
    <source>
        <dbReference type="SMART" id="SM00829"/>
    </source>
</evidence>